<feature type="domain" description="PhoU" evidence="7">
    <location>
        <begin position="363"/>
        <end position="449"/>
    </location>
</feature>
<keyword evidence="5 6" id="KW-0472">Membrane</keyword>
<feature type="transmembrane region" description="Helical" evidence="6">
    <location>
        <begin position="113"/>
        <end position="131"/>
    </location>
</feature>
<dbReference type="PANTHER" id="PTHR10010:SF46">
    <property type="entry name" value="SODIUM-DEPENDENT PHOSPHATE TRANSPORT PROTEIN 2B"/>
    <property type="match status" value="1"/>
</dbReference>
<dbReference type="InterPro" id="IPR026022">
    <property type="entry name" value="PhoU_dom"/>
</dbReference>
<comment type="subcellular location">
    <subcellularLocation>
        <location evidence="1">Cell membrane</location>
        <topology evidence="1">Multi-pass membrane protein</topology>
    </subcellularLocation>
</comment>
<protein>
    <submittedName>
        <fullName evidence="8">Na/Pi-cotransporter II-related protein</fullName>
    </submittedName>
</protein>
<dbReference type="Pfam" id="PF02690">
    <property type="entry name" value="Na_Pi_cotrans"/>
    <property type="match status" value="2"/>
</dbReference>
<feature type="transmembrane region" description="Helical" evidence="6">
    <location>
        <begin position="7"/>
        <end position="29"/>
    </location>
</feature>
<dbReference type="Gene3D" id="1.20.58.220">
    <property type="entry name" value="Phosphate transport system protein phou homolog 2, domain 2"/>
    <property type="match status" value="1"/>
</dbReference>
<dbReference type="GO" id="GO:0005436">
    <property type="term" value="F:sodium:phosphate symporter activity"/>
    <property type="evidence" value="ECO:0007669"/>
    <property type="project" value="InterPro"/>
</dbReference>
<gene>
    <name evidence="8" type="ORF">SMSP2_00299</name>
</gene>
<evidence type="ECO:0000259" key="7">
    <source>
        <dbReference type="Pfam" id="PF01895"/>
    </source>
</evidence>
<dbReference type="KEGG" id="pbas:SMSP2_00299"/>
<sequence>MGFDIQSVFMTIGGLSLFLFGMNMMTTNLKEYAGQKLRKILRSITSNPLAAFTTGAVATAMVQSSSATTVMIIGLVNAGLLNLRQAICVIFGTNVGTTATAWIVSFTGFKFKLSAYSLLIIAIGFFLQIISKTQKKKALGAILIGFGILFIGIDFMKDAFEVIRETPQVQEILIGIGNKAILSLLAGMVITMLVQSSSAAIAIMQIMALKGAFGNDWYHVVDIAVPYVIGACIGTTITAQLASLTTNLYGKRAAWSHSLFNIAGAVITLPFIYMGVISNIVIYVSELWWQIGENTIMLTIAVTNTLFNTFFALLFLPFAGVIERIVCKIVPAGKGDVAIVPVVLEEHLLGTPALALDQSRCEIIRMAKEAKHAVLNAVNFMFSGDKNQRKLALKLEDLIDDFQHQITAYLTKLSGQQLSDEVAKETPVLLHTVNDLERIGDHAINITELAERKLSEKLEFSEHATQETRELIDELDSMFDGIIKSLRTNNPADTIEPLASEKIINKMQVDYRRKHVKRMTRGECSPVTGILYIDMIDNLEKIGDHLTNIAQAVQGGLMWDNIDEQERERGLELNSMQKE</sequence>
<evidence type="ECO:0000313" key="8">
    <source>
        <dbReference type="EMBL" id="AQQ69965.1"/>
    </source>
</evidence>
<feature type="transmembrane region" description="Helical" evidence="6">
    <location>
        <begin position="138"/>
        <end position="160"/>
    </location>
</feature>
<accession>A0A1Q2MB64</accession>
<dbReference type="NCBIfam" id="NF037997">
    <property type="entry name" value="Na_Pi_symport"/>
    <property type="match status" value="1"/>
</dbReference>
<evidence type="ECO:0000256" key="4">
    <source>
        <dbReference type="ARBA" id="ARBA00022989"/>
    </source>
</evidence>
<feature type="transmembrane region" description="Helical" evidence="6">
    <location>
        <begin position="296"/>
        <end position="319"/>
    </location>
</feature>
<evidence type="ECO:0000256" key="3">
    <source>
        <dbReference type="ARBA" id="ARBA00022692"/>
    </source>
</evidence>
<keyword evidence="2" id="KW-1003">Cell membrane</keyword>
<keyword evidence="3 6" id="KW-0812">Transmembrane</keyword>
<dbReference type="Proteomes" id="UP000188181">
    <property type="component" value="Chromosome"/>
</dbReference>
<keyword evidence="4 6" id="KW-1133">Transmembrane helix</keyword>
<dbReference type="OrthoDB" id="9763003at2"/>
<evidence type="ECO:0000256" key="1">
    <source>
        <dbReference type="ARBA" id="ARBA00004651"/>
    </source>
</evidence>
<feature type="transmembrane region" description="Helical" evidence="6">
    <location>
        <begin position="262"/>
        <end position="284"/>
    </location>
</feature>
<dbReference type="EMBL" id="CP019646">
    <property type="protein sequence ID" value="AQQ69965.1"/>
    <property type="molecule type" value="Genomic_DNA"/>
</dbReference>
<dbReference type="GO" id="GO:0005886">
    <property type="term" value="C:plasma membrane"/>
    <property type="evidence" value="ECO:0007669"/>
    <property type="project" value="UniProtKB-SubCell"/>
</dbReference>
<dbReference type="STRING" id="1851148.SMSP2_00299"/>
<evidence type="ECO:0000256" key="5">
    <source>
        <dbReference type="ARBA" id="ARBA00023136"/>
    </source>
</evidence>
<evidence type="ECO:0000256" key="6">
    <source>
        <dbReference type="SAM" id="Phobius"/>
    </source>
</evidence>
<feature type="transmembrane region" description="Helical" evidence="6">
    <location>
        <begin position="87"/>
        <end position="107"/>
    </location>
</feature>
<feature type="transmembrane region" description="Helical" evidence="6">
    <location>
        <begin position="180"/>
        <end position="208"/>
    </location>
</feature>
<feature type="transmembrane region" description="Helical" evidence="6">
    <location>
        <begin position="49"/>
        <end position="75"/>
    </location>
</feature>
<feature type="domain" description="PhoU" evidence="7">
    <location>
        <begin position="469"/>
        <end position="553"/>
    </location>
</feature>
<dbReference type="Pfam" id="PF01895">
    <property type="entry name" value="PhoU"/>
    <property type="match status" value="2"/>
</dbReference>
<feature type="transmembrane region" description="Helical" evidence="6">
    <location>
        <begin position="220"/>
        <end position="242"/>
    </location>
</feature>
<dbReference type="GO" id="GO:0044341">
    <property type="term" value="P:sodium-dependent phosphate transport"/>
    <property type="evidence" value="ECO:0007669"/>
    <property type="project" value="InterPro"/>
</dbReference>
<dbReference type="InterPro" id="IPR003841">
    <property type="entry name" value="Na/Pi_transpt"/>
</dbReference>
<proteinExistence type="predicted"/>
<keyword evidence="9" id="KW-1185">Reference proteome</keyword>
<dbReference type="SUPFAM" id="SSF109755">
    <property type="entry name" value="PhoU-like"/>
    <property type="match status" value="1"/>
</dbReference>
<dbReference type="RefSeq" id="WP_146682263.1">
    <property type="nucleotide sequence ID" value="NZ_CP019646.1"/>
</dbReference>
<dbReference type="InterPro" id="IPR038078">
    <property type="entry name" value="PhoU-like_sf"/>
</dbReference>
<dbReference type="AlphaFoldDB" id="A0A1Q2MB64"/>
<evidence type="ECO:0000256" key="2">
    <source>
        <dbReference type="ARBA" id="ARBA00022475"/>
    </source>
</evidence>
<evidence type="ECO:0000313" key="9">
    <source>
        <dbReference type="Proteomes" id="UP000188181"/>
    </source>
</evidence>
<reference evidence="9" key="1">
    <citation type="submission" date="2017-02" db="EMBL/GenBank/DDBJ databases">
        <title>Comparative genomics and description of representatives of a novel lineage of planctomycetes thriving in anoxic sediments.</title>
        <authorList>
            <person name="Spring S."/>
            <person name="Bunk B."/>
            <person name="Sproer C."/>
        </authorList>
    </citation>
    <scope>NUCLEOTIDE SEQUENCE [LARGE SCALE GENOMIC DNA]</scope>
    <source>
        <strain evidence="9">SM-Chi-D1</strain>
    </source>
</reference>
<dbReference type="PANTHER" id="PTHR10010">
    <property type="entry name" value="SOLUTE CARRIER FAMILY 34 SODIUM PHOSPHATE , MEMBER 2-RELATED"/>
    <property type="match status" value="1"/>
</dbReference>
<name>A0A1Q2MB64_9BACT</name>
<organism evidence="8 9">
    <name type="scientific">Limihaloglobus sulfuriphilus</name>
    <dbReference type="NCBI Taxonomy" id="1851148"/>
    <lineage>
        <taxon>Bacteria</taxon>
        <taxon>Pseudomonadati</taxon>
        <taxon>Planctomycetota</taxon>
        <taxon>Phycisphaerae</taxon>
        <taxon>Sedimentisphaerales</taxon>
        <taxon>Sedimentisphaeraceae</taxon>
        <taxon>Limihaloglobus</taxon>
    </lineage>
</organism>